<accession>A0ABR0KVL5</accession>
<reference evidence="4 5" key="1">
    <citation type="submission" date="2023-08" db="EMBL/GenBank/DDBJ databases">
        <title>Black Yeasts Isolated from many extreme environments.</title>
        <authorList>
            <person name="Coleine C."/>
            <person name="Stajich J.E."/>
            <person name="Selbmann L."/>
        </authorList>
    </citation>
    <scope>NUCLEOTIDE SEQUENCE [LARGE SCALE GENOMIC DNA]</scope>
    <source>
        <strain evidence="4 5">CCFEE 536</strain>
    </source>
</reference>
<keyword evidence="5" id="KW-1185">Reference proteome</keyword>
<name>A0ABR0KVL5_9PEZI</name>
<protein>
    <recommendedName>
        <fullName evidence="3">AB hydrolase-1 domain-containing protein</fullName>
    </recommendedName>
</protein>
<evidence type="ECO:0000313" key="5">
    <source>
        <dbReference type="Proteomes" id="UP001357485"/>
    </source>
</evidence>
<comment type="similarity">
    <text evidence="2">Belongs to the AB hydrolase superfamily. Epoxide hydrolase family.</text>
</comment>
<dbReference type="Gene3D" id="3.40.50.1820">
    <property type="entry name" value="alpha/beta hydrolase"/>
    <property type="match status" value="1"/>
</dbReference>
<dbReference type="InterPro" id="IPR000073">
    <property type="entry name" value="AB_hydrolase_1"/>
</dbReference>
<evidence type="ECO:0000313" key="4">
    <source>
        <dbReference type="EMBL" id="KAK5130131.1"/>
    </source>
</evidence>
<dbReference type="PRINTS" id="PR00412">
    <property type="entry name" value="EPOXHYDRLASE"/>
</dbReference>
<proteinExistence type="inferred from homology"/>
<gene>
    <name evidence="4" type="ORF">LTR16_001723</name>
</gene>
<sequence length="393" mass="43281">MSPASSTLPLLPLPAEITENYVDCTSTCGLTFHILEAGYTPSRSKPLILLCHGFPELAFSWRKIMPSLASAGYYVVAIYQRGYGRTTGWDRSAFDSVDLSQFTLTNLVRDLVTLVSALGYEKVKCIVGHDFGAVSASMSALMRPDVFTSCIMMSHPFHPPAPLPFNTAHDHAAEDASSKKSDIQAELAQLSPPRKHYKYYNSTASAASDWESPPQGLRTFLRGYFHLKSADWAWTASELAKMPEYYIMALGASMPSAVAANMVSSSEDASKTTAWLPDADGLDVYVQEWTRTGFQGGLNWYRTQTAQTPLLKRDLVLFAGKRIEVPSCFISGAKDWGNYQQPGALEGYVGRDGNAGSCSDFRGARILEGAGHWVQQEQPERVVEEVLEFLKEL</sequence>
<dbReference type="PANTHER" id="PTHR43329">
    <property type="entry name" value="EPOXIDE HYDROLASE"/>
    <property type="match status" value="1"/>
</dbReference>
<evidence type="ECO:0000256" key="2">
    <source>
        <dbReference type="ARBA" id="ARBA00038334"/>
    </source>
</evidence>
<organism evidence="4 5">
    <name type="scientific">Cryomyces antarcticus</name>
    <dbReference type="NCBI Taxonomy" id="329879"/>
    <lineage>
        <taxon>Eukaryota</taxon>
        <taxon>Fungi</taxon>
        <taxon>Dikarya</taxon>
        <taxon>Ascomycota</taxon>
        <taxon>Pezizomycotina</taxon>
        <taxon>Dothideomycetes</taxon>
        <taxon>Dothideomycetes incertae sedis</taxon>
        <taxon>Cryomyces</taxon>
    </lineage>
</organism>
<dbReference type="SUPFAM" id="SSF53474">
    <property type="entry name" value="alpha/beta-Hydrolases"/>
    <property type="match status" value="1"/>
</dbReference>
<dbReference type="Proteomes" id="UP001357485">
    <property type="component" value="Unassembled WGS sequence"/>
</dbReference>
<evidence type="ECO:0000256" key="1">
    <source>
        <dbReference type="ARBA" id="ARBA00022801"/>
    </source>
</evidence>
<dbReference type="EMBL" id="JAVRRA010024722">
    <property type="protein sequence ID" value="KAK5130131.1"/>
    <property type="molecule type" value="Genomic_DNA"/>
</dbReference>
<evidence type="ECO:0000259" key="3">
    <source>
        <dbReference type="Pfam" id="PF00561"/>
    </source>
</evidence>
<comment type="caution">
    <text evidence="4">The sequence shown here is derived from an EMBL/GenBank/DDBJ whole genome shotgun (WGS) entry which is preliminary data.</text>
</comment>
<keyword evidence="1" id="KW-0378">Hydrolase</keyword>
<dbReference type="InterPro" id="IPR029058">
    <property type="entry name" value="AB_hydrolase_fold"/>
</dbReference>
<dbReference type="Pfam" id="PF00561">
    <property type="entry name" value="Abhydrolase_1"/>
    <property type="match status" value="1"/>
</dbReference>
<feature type="domain" description="AB hydrolase-1" evidence="3">
    <location>
        <begin position="46"/>
        <end position="161"/>
    </location>
</feature>
<dbReference type="InterPro" id="IPR000639">
    <property type="entry name" value="Epox_hydrolase-like"/>
</dbReference>